<accession>A0A2H0ECF8</accession>
<evidence type="ECO:0000313" key="1">
    <source>
        <dbReference type="EMBL" id="PIP92057.1"/>
    </source>
</evidence>
<feature type="non-terminal residue" evidence="1">
    <location>
        <position position="1"/>
    </location>
</feature>
<proteinExistence type="predicted"/>
<feature type="non-terminal residue" evidence="1">
    <location>
        <position position="98"/>
    </location>
</feature>
<comment type="caution">
    <text evidence="1">The sequence shown here is derived from an EMBL/GenBank/DDBJ whole genome shotgun (WGS) entry which is preliminary data.</text>
</comment>
<dbReference type="Proteomes" id="UP000229241">
    <property type="component" value="Unassembled WGS sequence"/>
</dbReference>
<dbReference type="AlphaFoldDB" id="A0A2H0ECF8"/>
<sequence>RDNKNKLNEKLILGIALASKNNGQVFFELKGIIKEFFGKIGLVDYLMPEMADGNNYLQSNEVLKIESDGAVIGYLGGVNKSFVKGDAALAEIDLDALL</sequence>
<dbReference type="Gene3D" id="3.30.930.10">
    <property type="entry name" value="Bira Bifunctional Protein, Domain 2"/>
    <property type="match status" value="1"/>
</dbReference>
<evidence type="ECO:0000313" key="2">
    <source>
        <dbReference type="Proteomes" id="UP000229241"/>
    </source>
</evidence>
<organism evidence="1 2">
    <name type="scientific">Candidatus Wolfebacteria bacterium CG18_big_fil_WC_8_21_14_2_50_39_7</name>
    <dbReference type="NCBI Taxonomy" id="1975071"/>
    <lineage>
        <taxon>Bacteria</taxon>
        <taxon>Candidatus Wolfeibacteriota</taxon>
    </lineage>
</organism>
<protein>
    <submittedName>
        <fullName evidence="1">Uncharacterized protein</fullName>
    </submittedName>
</protein>
<name>A0A2H0ECF8_9BACT</name>
<reference evidence="1 2" key="1">
    <citation type="submission" date="2017-09" db="EMBL/GenBank/DDBJ databases">
        <title>Depth-based differentiation of microbial function through sediment-hosted aquifers and enrichment of novel symbionts in the deep terrestrial subsurface.</title>
        <authorList>
            <person name="Probst A.J."/>
            <person name="Ladd B."/>
            <person name="Jarett J.K."/>
            <person name="Geller-Mcgrath D.E."/>
            <person name="Sieber C.M."/>
            <person name="Emerson J.B."/>
            <person name="Anantharaman K."/>
            <person name="Thomas B.C."/>
            <person name="Malmstrom R."/>
            <person name="Stieglmeier M."/>
            <person name="Klingl A."/>
            <person name="Woyke T."/>
            <person name="Ryan C.M."/>
            <person name="Banfield J.F."/>
        </authorList>
    </citation>
    <scope>NUCLEOTIDE SEQUENCE [LARGE SCALE GENOMIC DNA]</scope>
    <source>
        <strain evidence="1">CG18_big_fil_WC_8_21_14_2_50_39_7</strain>
    </source>
</reference>
<dbReference type="EMBL" id="PCTX01000061">
    <property type="protein sequence ID" value="PIP92057.1"/>
    <property type="molecule type" value="Genomic_DNA"/>
</dbReference>
<dbReference type="InterPro" id="IPR045864">
    <property type="entry name" value="aa-tRNA-synth_II/BPL/LPL"/>
</dbReference>
<gene>
    <name evidence="1" type="ORF">COW77_02015</name>
</gene>